<evidence type="ECO:0000313" key="13">
    <source>
        <dbReference type="EMBL" id="VAW84466.1"/>
    </source>
</evidence>
<dbReference type="InterPro" id="IPR043427">
    <property type="entry name" value="YscJ/FliF"/>
</dbReference>
<dbReference type="NCBIfam" id="TIGR00206">
    <property type="entry name" value="fliF"/>
    <property type="match status" value="1"/>
</dbReference>
<feature type="domain" description="Flagellar M-ring C-terminal" evidence="12">
    <location>
        <begin position="267"/>
        <end position="432"/>
    </location>
</feature>
<evidence type="ECO:0000256" key="9">
    <source>
        <dbReference type="SAM" id="MobiDB-lite"/>
    </source>
</evidence>
<keyword evidence="13" id="KW-0282">Flagellum</keyword>
<proteinExistence type="inferred from homology"/>
<keyword evidence="13" id="KW-0966">Cell projection</keyword>
<evidence type="ECO:0000256" key="8">
    <source>
        <dbReference type="ARBA" id="ARBA00023143"/>
    </source>
</evidence>
<keyword evidence="13" id="KW-0969">Cilium</keyword>
<dbReference type="InterPro" id="IPR013556">
    <property type="entry name" value="Flag_M-ring_C"/>
</dbReference>
<dbReference type="AlphaFoldDB" id="A0A3B0ZV59"/>
<accession>A0A3B0ZV59</accession>
<feature type="domain" description="Flagellar M-ring N-terminal" evidence="11">
    <location>
        <begin position="60"/>
        <end position="234"/>
    </location>
</feature>
<evidence type="ECO:0000256" key="6">
    <source>
        <dbReference type="ARBA" id="ARBA00022989"/>
    </source>
</evidence>
<feature type="transmembrane region" description="Helical" evidence="10">
    <location>
        <begin position="455"/>
        <end position="473"/>
    </location>
</feature>
<comment type="similarity">
    <text evidence="3">Belongs to the FliF family.</text>
</comment>
<sequence>MAEASNTQLTATGQAVSQPAGAMNPLQQGLQSDVLKKLMMMVGLAASIAIGFSIVLWSMQPNYSMLYGSLSGSDAQSVVDALQQQQLPYKLDTATGAVMVPAESLHDVRLALAAEGLPRGTGVGFEALQQESGFGTSQFIETARYHRSLEVELARSISKIDAVRSARVHLAIPKSSVFIRDRQKPSASVAINLHQGRQLEKGQVEAISHLVSSGVPNMEANSVAVVDQKGRLLSGNKKSDPLSQSTGQLEYTQRLEQRYIDRIINILSPIVGRGGVQAQVVTDVDFTVTEQTQELYNPDTPALRSQQQSEENSNSLMGGGIPGALANQPPGNAVAPEQAQGADGNDLENPGNSRRQSTSNYELDKTISHTRMAAGSVKRLSVAVVIDDRTQAGGEQRRYSPEEIERMTQLVKDAVGFDVQRGDSVSFNNVAFTIPEPIEDLPELSIMEQPWIYDLGKYIVAALALLLLYFGLLRPIMRGLFPPAGSVAAVAAAGGAASLGGLEGADLENLSPEQRQALLESNDDEAAKLLIPPRRSHEDQLVDIRKVVEEEPQLVAEVVKGWMGND</sequence>
<protein>
    <submittedName>
        <fullName evidence="13">Flagellar M-ring protein FliF</fullName>
    </submittedName>
</protein>
<reference evidence="13" key="1">
    <citation type="submission" date="2018-06" db="EMBL/GenBank/DDBJ databases">
        <authorList>
            <person name="Zhirakovskaya E."/>
        </authorList>
    </citation>
    <scope>NUCLEOTIDE SEQUENCE</scope>
</reference>
<evidence type="ECO:0000259" key="12">
    <source>
        <dbReference type="Pfam" id="PF08345"/>
    </source>
</evidence>
<keyword evidence="5 10" id="KW-0812">Transmembrane</keyword>
<dbReference type="PRINTS" id="PR01009">
    <property type="entry name" value="FLGMRINGFLIF"/>
</dbReference>
<dbReference type="GO" id="GO:0003774">
    <property type="term" value="F:cytoskeletal motor activity"/>
    <property type="evidence" value="ECO:0007669"/>
    <property type="project" value="InterPro"/>
</dbReference>
<dbReference type="Pfam" id="PF01514">
    <property type="entry name" value="YscJ_FliF"/>
    <property type="match status" value="1"/>
</dbReference>
<comment type="subcellular location">
    <subcellularLocation>
        <location evidence="1">Bacterial flagellum basal body</location>
    </subcellularLocation>
    <subcellularLocation>
        <location evidence="2">Cell membrane</location>
        <topology evidence="2">Multi-pass membrane protein</topology>
    </subcellularLocation>
</comment>
<feature type="region of interest" description="Disordered" evidence="9">
    <location>
        <begin position="292"/>
        <end position="365"/>
    </location>
</feature>
<dbReference type="PIRSF" id="PIRSF004862">
    <property type="entry name" value="FliF"/>
    <property type="match status" value="1"/>
</dbReference>
<keyword evidence="6 10" id="KW-1133">Transmembrane helix</keyword>
<dbReference type="GO" id="GO:0071973">
    <property type="term" value="P:bacterial-type flagellum-dependent cell motility"/>
    <property type="evidence" value="ECO:0007669"/>
    <property type="project" value="InterPro"/>
</dbReference>
<dbReference type="EMBL" id="UOFP01000048">
    <property type="protein sequence ID" value="VAW84466.1"/>
    <property type="molecule type" value="Genomic_DNA"/>
</dbReference>
<feature type="compositionally biased region" description="Polar residues" evidence="9">
    <location>
        <begin position="350"/>
        <end position="361"/>
    </location>
</feature>
<gene>
    <name evidence="13" type="ORF">MNBD_GAMMA18-1287</name>
</gene>
<organism evidence="13">
    <name type="scientific">hydrothermal vent metagenome</name>
    <dbReference type="NCBI Taxonomy" id="652676"/>
    <lineage>
        <taxon>unclassified sequences</taxon>
        <taxon>metagenomes</taxon>
        <taxon>ecological metagenomes</taxon>
    </lineage>
</organism>
<keyword evidence="4" id="KW-1003">Cell membrane</keyword>
<dbReference type="PANTHER" id="PTHR30046:SF0">
    <property type="entry name" value="FLAGELLAR M-RING PROTEIN"/>
    <property type="match status" value="1"/>
</dbReference>
<evidence type="ECO:0000256" key="10">
    <source>
        <dbReference type="SAM" id="Phobius"/>
    </source>
</evidence>
<evidence type="ECO:0000256" key="2">
    <source>
        <dbReference type="ARBA" id="ARBA00004651"/>
    </source>
</evidence>
<feature type="compositionally biased region" description="Low complexity" evidence="9">
    <location>
        <begin position="305"/>
        <end position="315"/>
    </location>
</feature>
<name>A0A3B0ZV59_9ZZZZ</name>
<dbReference type="GO" id="GO:0009431">
    <property type="term" value="C:bacterial-type flagellum basal body, MS ring"/>
    <property type="evidence" value="ECO:0007669"/>
    <property type="project" value="InterPro"/>
</dbReference>
<dbReference type="InterPro" id="IPR045851">
    <property type="entry name" value="AMP-bd_C_sf"/>
</dbReference>
<keyword evidence="8" id="KW-0975">Bacterial flagellum</keyword>
<dbReference type="Gene3D" id="3.30.300.30">
    <property type="match status" value="1"/>
</dbReference>
<evidence type="ECO:0000256" key="4">
    <source>
        <dbReference type="ARBA" id="ARBA00022475"/>
    </source>
</evidence>
<keyword evidence="7 10" id="KW-0472">Membrane</keyword>
<dbReference type="InterPro" id="IPR006182">
    <property type="entry name" value="FliF_N_dom"/>
</dbReference>
<evidence type="ECO:0000256" key="7">
    <source>
        <dbReference type="ARBA" id="ARBA00023136"/>
    </source>
</evidence>
<evidence type="ECO:0000256" key="5">
    <source>
        <dbReference type="ARBA" id="ARBA00022692"/>
    </source>
</evidence>
<evidence type="ECO:0000256" key="1">
    <source>
        <dbReference type="ARBA" id="ARBA00004117"/>
    </source>
</evidence>
<dbReference type="InterPro" id="IPR000067">
    <property type="entry name" value="FlgMring_FliF"/>
</dbReference>
<evidence type="ECO:0000256" key="3">
    <source>
        <dbReference type="ARBA" id="ARBA00007971"/>
    </source>
</evidence>
<dbReference type="GO" id="GO:0005886">
    <property type="term" value="C:plasma membrane"/>
    <property type="evidence" value="ECO:0007669"/>
    <property type="project" value="UniProtKB-SubCell"/>
</dbReference>
<feature type="transmembrane region" description="Helical" evidence="10">
    <location>
        <begin position="38"/>
        <end position="59"/>
    </location>
</feature>
<dbReference type="PANTHER" id="PTHR30046">
    <property type="entry name" value="FLAGELLAR M-RING PROTEIN"/>
    <property type="match status" value="1"/>
</dbReference>
<evidence type="ECO:0000259" key="11">
    <source>
        <dbReference type="Pfam" id="PF01514"/>
    </source>
</evidence>
<dbReference type="Pfam" id="PF08345">
    <property type="entry name" value="YscJ_FliF_C"/>
    <property type="match status" value="1"/>
</dbReference>